<comment type="caution">
    <text evidence="8">The sequence shown here is derived from an EMBL/GenBank/DDBJ whole genome shotgun (WGS) entry which is preliminary data.</text>
</comment>
<keyword evidence="5" id="KW-0539">Nucleus</keyword>
<keyword evidence="4" id="KW-0862">Zinc</keyword>
<dbReference type="PANTHER" id="PTHR46481:SF10">
    <property type="entry name" value="ZINC FINGER BED DOMAIN-CONTAINING PROTEIN 39"/>
    <property type="match status" value="1"/>
</dbReference>
<dbReference type="PANTHER" id="PTHR46481">
    <property type="entry name" value="ZINC FINGER BED DOMAIN-CONTAINING PROTEIN 4"/>
    <property type="match status" value="1"/>
</dbReference>
<accession>M1VZG3</accession>
<dbReference type="InterPro" id="IPR008906">
    <property type="entry name" value="HATC_C_dom"/>
</dbReference>
<feature type="compositionally biased region" description="Low complexity" evidence="6">
    <location>
        <begin position="16"/>
        <end position="26"/>
    </location>
</feature>
<feature type="region of interest" description="Disordered" evidence="6">
    <location>
        <begin position="16"/>
        <end position="37"/>
    </location>
</feature>
<sequence>MSSQFTFSSRQPAASAAPTVSTSVDSNTADLDHDNDVAPTPSYYNGVTWNKIHGSYGPTADGVGMGRSWVWKHGWKIESLVDNKPFWLCHICHTAAPSVKPFAVTSGTRGAIDHLKEKHKLSAEGKVTQKRSISQAFGADSITPSFQSALDHYYTSFNPTEFRGLLLDWIIQDDAAFSCLESPQLRTLLYYLQPILAKRSYLPTGNTVSSYIKAGYFNSVPIVQDMINRSLSKIHLSFDIWTSRQQIGFFGIHAHFYIPSSGYQNILLALPRQSGHHTGVALAETLYEKLSAYGITSDRIGWFVADNASNNDTCLKTLGGLLGFEPTERRLRCAGHIFNLVAHSILFGTDVANLEPVGDAIYDDKILALELTKWRSQGPIGKLHNVVLWVRRSALQRERLEAKQKDLKFEEVKQLVQDNSTRWNSTYYSLQRAVELRRPLEAMLDEDMSAWQLACRKALDSRNREPTQPPHLVDFLSSHDWSTITDLLFILKPLEEATRLLQGRKDDGQRASMWQVIPFMEKLLTHFENIRKKFNLSTPGDDLQVTLENTQAARGVLPTRERASASSSKRRQARSKTAVTPTPNTMMVPIPTSDSPQDRRLLCTNVNAGWAKLNKYYTLTDLSSAYVAAVVLHPAFTWKWLKNRWNSRPSWIDDAEERVQHLWADYSCLDITGCELSSTAPRQPPLVGGVESQSIFYSINDDDDDDEAAFDNCEDEYSMWCQQPRNSLVTQPLSFWTTEVNRRQYPRLSRMAIDLFTIPAMSDEPERTFSSCSLMITSHRGSLDSEIVEFTQCTKNWLKNGVVAPHMLIDKRDMCLGVDTEDEESI</sequence>
<dbReference type="InterPro" id="IPR012337">
    <property type="entry name" value="RNaseH-like_sf"/>
</dbReference>
<reference evidence="8 9" key="1">
    <citation type="journal article" date="2013" name="PLoS Genet.">
        <title>Plant-symbiotic fungi as chemical engineers: Multi-genome analysis of the Clavicipitaceae reveals dynamics of alkaloid loci.</title>
        <authorList>
            <person name="Schardl C.L."/>
            <person name="Young C.A."/>
            <person name="Hesse U."/>
            <person name="Amyotte S.G."/>
            <person name="Andreeva K."/>
            <person name="Calie P.J."/>
            <person name="Fleetwood D.J."/>
            <person name="Haws D.C."/>
            <person name="Moore N."/>
            <person name="Oeser B."/>
            <person name="Panaccione D.G."/>
            <person name="Schweri K.K."/>
            <person name="Voisey C.R."/>
            <person name="Farman M.L."/>
            <person name="Jaromczyk J.W."/>
            <person name="Roe B.A."/>
            <person name="O'Sullivan D.M."/>
            <person name="Scott B."/>
            <person name="Tudzynski P."/>
            <person name="An Z."/>
            <person name="Arnaoudova E.G."/>
            <person name="Bullock C.T."/>
            <person name="Charlton N.D."/>
            <person name="Chen L."/>
            <person name="Cox M."/>
            <person name="Dinkins R.D."/>
            <person name="Florea S."/>
            <person name="Glenn A.E."/>
            <person name="Gordon A."/>
            <person name="Gueldener U."/>
            <person name="Harris D.R."/>
            <person name="Hollin W."/>
            <person name="Jaromczyk J."/>
            <person name="Johnson R.D."/>
            <person name="Khan A.K."/>
            <person name="Leistner E."/>
            <person name="Leuchtmann A."/>
            <person name="Li C."/>
            <person name="Liu J."/>
            <person name="Liu J."/>
            <person name="Liu M."/>
            <person name="Mace W."/>
            <person name="Machado C."/>
            <person name="Nagabhyru P."/>
            <person name="Pan J."/>
            <person name="Schmid J."/>
            <person name="Sugawara K."/>
            <person name="Steiner U."/>
            <person name="Takach J.E."/>
            <person name="Tanaka E."/>
            <person name="Webb J.S."/>
            <person name="Wilson E.V."/>
            <person name="Wiseman J.L."/>
            <person name="Yoshida R."/>
            <person name="Zeng Z."/>
        </authorList>
    </citation>
    <scope>NUCLEOTIDE SEQUENCE [LARGE SCALE GENOMIC DNA]</scope>
    <source>
        <strain evidence="8 9">20.1</strain>
    </source>
</reference>
<dbReference type="AlphaFoldDB" id="M1VZG3"/>
<evidence type="ECO:0000313" key="9">
    <source>
        <dbReference type="Proteomes" id="UP000016801"/>
    </source>
</evidence>
<dbReference type="Proteomes" id="UP000016801">
    <property type="component" value="Unassembled WGS sequence"/>
</dbReference>
<dbReference type="HOGENOM" id="CLU_009123_10_0_1"/>
<evidence type="ECO:0000256" key="5">
    <source>
        <dbReference type="ARBA" id="ARBA00023242"/>
    </source>
</evidence>
<keyword evidence="2" id="KW-0479">Metal-binding</keyword>
<keyword evidence="3" id="KW-0863">Zinc-finger</keyword>
<evidence type="ECO:0000313" key="8">
    <source>
        <dbReference type="EMBL" id="CCE34912.1"/>
    </source>
</evidence>
<dbReference type="SUPFAM" id="SSF53098">
    <property type="entry name" value="Ribonuclease H-like"/>
    <property type="match status" value="1"/>
</dbReference>
<evidence type="ECO:0000256" key="2">
    <source>
        <dbReference type="ARBA" id="ARBA00022723"/>
    </source>
</evidence>
<evidence type="ECO:0000256" key="1">
    <source>
        <dbReference type="ARBA" id="ARBA00004123"/>
    </source>
</evidence>
<dbReference type="eggNOG" id="KOG1121">
    <property type="taxonomic scope" value="Eukaryota"/>
</dbReference>
<feature type="domain" description="HAT C-terminal dimerisation" evidence="7">
    <location>
        <begin position="731"/>
        <end position="798"/>
    </location>
</feature>
<keyword evidence="9" id="KW-1185">Reference proteome</keyword>
<name>M1VZG3_CLAP2</name>
<dbReference type="OrthoDB" id="4961446at2759"/>
<proteinExistence type="predicted"/>
<comment type="subcellular location">
    <subcellularLocation>
        <location evidence="1">Nucleus</location>
    </subcellularLocation>
</comment>
<dbReference type="GO" id="GO:0008270">
    <property type="term" value="F:zinc ion binding"/>
    <property type="evidence" value="ECO:0007669"/>
    <property type="project" value="UniProtKB-KW"/>
</dbReference>
<dbReference type="EMBL" id="CAGA01000160">
    <property type="protein sequence ID" value="CCE34912.1"/>
    <property type="molecule type" value="Genomic_DNA"/>
</dbReference>
<dbReference type="GO" id="GO:0005634">
    <property type="term" value="C:nucleus"/>
    <property type="evidence" value="ECO:0007669"/>
    <property type="project" value="UniProtKB-SubCell"/>
</dbReference>
<feature type="region of interest" description="Disordered" evidence="6">
    <location>
        <begin position="550"/>
        <end position="594"/>
    </location>
</feature>
<evidence type="ECO:0000256" key="3">
    <source>
        <dbReference type="ARBA" id="ARBA00022771"/>
    </source>
</evidence>
<dbReference type="VEuPathDB" id="FungiDB:CPUR_08851"/>
<dbReference type="InterPro" id="IPR052035">
    <property type="entry name" value="ZnF_BED_domain_contain"/>
</dbReference>
<evidence type="ECO:0000256" key="6">
    <source>
        <dbReference type="SAM" id="MobiDB-lite"/>
    </source>
</evidence>
<gene>
    <name evidence="8" type="ORF">CPUR_08851</name>
</gene>
<protein>
    <recommendedName>
        <fullName evidence="7">HAT C-terminal dimerisation domain-containing protein</fullName>
    </recommendedName>
</protein>
<dbReference type="GO" id="GO:0046983">
    <property type="term" value="F:protein dimerization activity"/>
    <property type="evidence" value="ECO:0007669"/>
    <property type="project" value="InterPro"/>
</dbReference>
<dbReference type="Pfam" id="PF05699">
    <property type="entry name" value="Dimer_Tnp_hAT"/>
    <property type="match status" value="1"/>
</dbReference>
<organism evidence="8 9">
    <name type="scientific">Claviceps purpurea (strain 20.1)</name>
    <name type="common">Ergot fungus</name>
    <name type="synonym">Sphacelia segetum</name>
    <dbReference type="NCBI Taxonomy" id="1111077"/>
    <lineage>
        <taxon>Eukaryota</taxon>
        <taxon>Fungi</taxon>
        <taxon>Dikarya</taxon>
        <taxon>Ascomycota</taxon>
        <taxon>Pezizomycotina</taxon>
        <taxon>Sordariomycetes</taxon>
        <taxon>Hypocreomycetidae</taxon>
        <taxon>Hypocreales</taxon>
        <taxon>Clavicipitaceae</taxon>
        <taxon>Claviceps</taxon>
    </lineage>
</organism>
<evidence type="ECO:0000256" key="4">
    <source>
        <dbReference type="ARBA" id="ARBA00022833"/>
    </source>
</evidence>
<evidence type="ECO:0000259" key="7">
    <source>
        <dbReference type="Pfam" id="PF05699"/>
    </source>
</evidence>
<dbReference type="PhylomeDB" id="M1VZG3"/>